<keyword evidence="3" id="KW-1185">Reference proteome</keyword>
<feature type="compositionally biased region" description="Basic and acidic residues" evidence="1">
    <location>
        <begin position="25"/>
        <end position="34"/>
    </location>
</feature>
<comment type="caution">
    <text evidence="2">The sequence shown here is derived from an EMBL/GenBank/DDBJ whole genome shotgun (WGS) entry which is preliminary data.</text>
</comment>
<evidence type="ECO:0000313" key="2">
    <source>
        <dbReference type="EMBL" id="RFU24023.1"/>
    </source>
</evidence>
<proteinExistence type="predicted"/>
<protein>
    <submittedName>
        <fullName evidence="2">Uncharacterized protein</fullName>
    </submittedName>
</protein>
<dbReference type="AlphaFoldDB" id="A0A3E2GTF2"/>
<dbReference type="EMBL" id="NCSJ02000529">
    <property type="protein sequence ID" value="RFU24023.1"/>
    <property type="molecule type" value="Genomic_DNA"/>
</dbReference>
<name>A0A3E2GTF2_SCYLI</name>
<evidence type="ECO:0000256" key="1">
    <source>
        <dbReference type="SAM" id="MobiDB-lite"/>
    </source>
</evidence>
<accession>A0A3E2GTF2</accession>
<feature type="compositionally biased region" description="Polar residues" evidence="1">
    <location>
        <begin position="67"/>
        <end position="91"/>
    </location>
</feature>
<feature type="region of interest" description="Disordered" evidence="1">
    <location>
        <begin position="67"/>
        <end position="110"/>
    </location>
</feature>
<feature type="region of interest" description="Disordered" evidence="1">
    <location>
        <begin position="1"/>
        <end position="34"/>
    </location>
</feature>
<feature type="non-terminal residue" evidence="2">
    <location>
        <position position="157"/>
    </location>
</feature>
<organism evidence="2 3">
    <name type="scientific">Scytalidium lignicola</name>
    <name type="common">Hyphomycete</name>
    <dbReference type="NCBI Taxonomy" id="5539"/>
    <lineage>
        <taxon>Eukaryota</taxon>
        <taxon>Fungi</taxon>
        <taxon>Dikarya</taxon>
        <taxon>Ascomycota</taxon>
        <taxon>Pezizomycotina</taxon>
        <taxon>Leotiomycetes</taxon>
        <taxon>Leotiomycetes incertae sedis</taxon>
        <taxon>Scytalidium</taxon>
    </lineage>
</organism>
<dbReference type="Proteomes" id="UP000258309">
    <property type="component" value="Unassembled WGS sequence"/>
</dbReference>
<reference evidence="2 3" key="1">
    <citation type="submission" date="2018-05" db="EMBL/GenBank/DDBJ databases">
        <title>Draft genome sequence of Scytalidium lignicola DSM 105466, a ubiquitous saprotrophic fungus.</title>
        <authorList>
            <person name="Buettner E."/>
            <person name="Gebauer A.M."/>
            <person name="Hofrichter M."/>
            <person name="Liers C."/>
            <person name="Kellner H."/>
        </authorList>
    </citation>
    <scope>NUCLEOTIDE SEQUENCE [LARGE SCALE GENOMIC DNA]</scope>
    <source>
        <strain evidence="2 3">DSM 105466</strain>
    </source>
</reference>
<feature type="compositionally biased region" description="Polar residues" evidence="1">
    <location>
        <begin position="1"/>
        <end position="19"/>
    </location>
</feature>
<feature type="non-terminal residue" evidence="2">
    <location>
        <position position="1"/>
    </location>
</feature>
<evidence type="ECO:0000313" key="3">
    <source>
        <dbReference type="Proteomes" id="UP000258309"/>
    </source>
</evidence>
<gene>
    <name evidence="2" type="ORF">B7463_g12315</name>
</gene>
<sequence>MSVQRSEARTYGTSRQGVSDFNDAAGHEDFRDDNSSSFAINLEARRRSVMFHLHEYLVLRRYRNNSSPQANINSTGLKSSLSPTQQASSDPDNTRQNHDPSTSLVFNDAAPDRHRVQLEASEDILRSELNMLQDLLSYIRPKASKGVIRSGLLFAMM</sequence>